<evidence type="ECO:0000313" key="2">
    <source>
        <dbReference type="EMBL" id="TDD74839.1"/>
    </source>
</evidence>
<sequence>MLTSTPGAAAIVPPARRGLSPWPARHCPNCETPLDGGPVQFRCPACQRGVHAADIDHEHRPAPAPTTQPEHGH</sequence>
<reference evidence="2 3" key="1">
    <citation type="submission" date="2019-03" db="EMBL/GenBank/DDBJ databases">
        <title>Draft genome sequences of novel Actinobacteria.</title>
        <authorList>
            <person name="Sahin N."/>
            <person name="Ay H."/>
            <person name="Saygin H."/>
        </authorList>
    </citation>
    <scope>NUCLEOTIDE SEQUENCE [LARGE SCALE GENOMIC DNA]</scope>
    <source>
        <strain evidence="2 3">H3C3</strain>
    </source>
</reference>
<dbReference type="RefSeq" id="WP_131899961.1">
    <property type="nucleotide sequence ID" value="NZ_SMKU01000230.1"/>
</dbReference>
<protein>
    <submittedName>
        <fullName evidence="2">Uncharacterized protein</fullName>
    </submittedName>
</protein>
<evidence type="ECO:0000313" key="3">
    <source>
        <dbReference type="Proteomes" id="UP000294513"/>
    </source>
</evidence>
<keyword evidence="3" id="KW-1185">Reference proteome</keyword>
<dbReference type="EMBL" id="SMKU01000230">
    <property type="protein sequence ID" value="TDD74839.1"/>
    <property type="molecule type" value="Genomic_DNA"/>
</dbReference>
<dbReference type="OrthoDB" id="3483757at2"/>
<feature type="region of interest" description="Disordered" evidence="1">
    <location>
        <begin position="1"/>
        <end position="22"/>
    </location>
</feature>
<proteinExistence type="predicted"/>
<feature type="region of interest" description="Disordered" evidence="1">
    <location>
        <begin position="54"/>
        <end position="73"/>
    </location>
</feature>
<name>A0A4R5ASN9_9ACTN</name>
<gene>
    <name evidence="2" type="ORF">E1298_32100</name>
</gene>
<accession>A0A4R5ASN9</accession>
<comment type="caution">
    <text evidence="2">The sequence shown here is derived from an EMBL/GenBank/DDBJ whole genome shotgun (WGS) entry which is preliminary data.</text>
</comment>
<evidence type="ECO:0000256" key="1">
    <source>
        <dbReference type="SAM" id="MobiDB-lite"/>
    </source>
</evidence>
<organism evidence="2 3">
    <name type="scientific">Actinomadura rubrisoli</name>
    <dbReference type="NCBI Taxonomy" id="2530368"/>
    <lineage>
        <taxon>Bacteria</taxon>
        <taxon>Bacillati</taxon>
        <taxon>Actinomycetota</taxon>
        <taxon>Actinomycetes</taxon>
        <taxon>Streptosporangiales</taxon>
        <taxon>Thermomonosporaceae</taxon>
        <taxon>Actinomadura</taxon>
    </lineage>
</organism>
<dbReference type="AlphaFoldDB" id="A0A4R5ASN9"/>
<dbReference type="Proteomes" id="UP000294513">
    <property type="component" value="Unassembled WGS sequence"/>
</dbReference>